<proteinExistence type="predicted"/>
<accession>A0A9P0GCP5</accession>
<dbReference type="EMBL" id="OV651814">
    <property type="protein sequence ID" value="CAH1106101.1"/>
    <property type="molecule type" value="Genomic_DNA"/>
</dbReference>
<protein>
    <submittedName>
        <fullName evidence="1">Uncharacterized protein</fullName>
    </submittedName>
</protein>
<gene>
    <name evidence="1" type="ORF">PSYICH_LOCUS7519</name>
</gene>
<dbReference type="OrthoDB" id="6627600at2759"/>
<dbReference type="AlphaFoldDB" id="A0A9P0GCP5"/>
<name>A0A9P0GCP5_9CUCU</name>
<dbReference type="Proteomes" id="UP001153636">
    <property type="component" value="Chromosome 2"/>
</dbReference>
<dbReference type="PANTHER" id="PTHR45913">
    <property type="entry name" value="EPM2A-INTERACTING PROTEIN 1"/>
    <property type="match status" value="1"/>
</dbReference>
<keyword evidence="2" id="KW-1185">Reference proteome</keyword>
<reference evidence="1" key="1">
    <citation type="submission" date="2022-01" db="EMBL/GenBank/DDBJ databases">
        <authorList>
            <person name="King R."/>
        </authorList>
    </citation>
    <scope>NUCLEOTIDE SEQUENCE</scope>
</reference>
<evidence type="ECO:0000313" key="1">
    <source>
        <dbReference type="EMBL" id="CAH1106101.1"/>
    </source>
</evidence>
<organism evidence="1 2">
    <name type="scientific">Psylliodes chrysocephalus</name>
    <dbReference type="NCBI Taxonomy" id="3402493"/>
    <lineage>
        <taxon>Eukaryota</taxon>
        <taxon>Metazoa</taxon>
        <taxon>Ecdysozoa</taxon>
        <taxon>Arthropoda</taxon>
        <taxon>Hexapoda</taxon>
        <taxon>Insecta</taxon>
        <taxon>Pterygota</taxon>
        <taxon>Neoptera</taxon>
        <taxon>Endopterygota</taxon>
        <taxon>Coleoptera</taxon>
        <taxon>Polyphaga</taxon>
        <taxon>Cucujiformia</taxon>
        <taxon>Chrysomeloidea</taxon>
        <taxon>Chrysomelidae</taxon>
        <taxon>Galerucinae</taxon>
        <taxon>Alticini</taxon>
        <taxon>Psylliodes</taxon>
    </lineage>
</organism>
<evidence type="ECO:0000313" key="2">
    <source>
        <dbReference type="Proteomes" id="UP001153636"/>
    </source>
</evidence>
<sequence>MEEILFCRALPTNTTGQCLHNMFLEATQDMNIDWANKCIAICSDGAKAMTGAKSGFMARLKQLMPNACWGKRCRLFRIICEDMGAALHQHLLYHPEVRWLSKGKVLTRVMELRAELLIYLQQTKSKYSEFICDPEFLLKLAFLSDLFEHLNILNKSLQGIDENVITAKDKIHGFTKNIDLWSSSINQNNFDSFSSTQSFTEAVGCEINIKAYIPGMKMVLDNLKEELCHYFSVQETSENTGQRWILNPFLNAAINEVNLSTKLK</sequence>
<dbReference type="PANTHER" id="PTHR45913:SF19">
    <property type="entry name" value="LOW QUALITY PROTEIN: ZINC FINGER BED DOMAIN-CONTAINING PROTEIN 5-LIKE"/>
    <property type="match status" value="1"/>
</dbReference>